<evidence type="ECO:0000256" key="1">
    <source>
        <dbReference type="SAM" id="SignalP"/>
    </source>
</evidence>
<dbReference type="RefSeq" id="WP_139280966.1">
    <property type="nucleotide sequence ID" value="NZ_FRAA01000003.1"/>
</dbReference>
<evidence type="ECO:0000313" key="3">
    <source>
        <dbReference type="Proteomes" id="UP000184474"/>
    </source>
</evidence>
<reference evidence="3" key="1">
    <citation type="submission" date="2016-11" db="EMBL/GenBank/DDBJ databases">
        <authorList>
            <person name="Varghese N."/>
            <person name="Submissions S."/>
        </authorList>
    </citation>
    <scope>NUCLEOTIDE SEQUENCE [LARGE SCALE GENOMIC DNA]</scope>
    <source>
        <strain evidence="3">DSM 26134</strain>
    </source>
</reference>
<evidence type="ECO:0008006" key="4">
    <source>
        <dbReference type="Google" id="ProtNLM"/>
    </source>
</evidence>
<protein>
    <recommendedName>
        <fullName evidence="4">WD40-like Beta Propeller Repeat</fullName>
    </recommendedName>
</protein>
<sequence>MRKLIVLMLILQVVSCSPSKEGAANETNQVGQETAVQEVVEEKEETPVSNGSYTAELLEPTGYFPQFSTEGKILLYTDQKYEGLWMLDLTTNEVTQLTDQRGAGYLPVISGDKVTYQVKGKTKRLEQIDMKTKEVTKVASEFARFSPQEYHKSLSGETTVSLAEDLSGIMVSGEEQPVKPQGEGNYLYAVLSPDGKKILTKSAGNVAVICDLKGNIMHELADVHADIWINNQTVLYAKTTDDGMQQLSAEIGVLDIQNNKMTPVGSDLDVALENPNFDTATLQITANTPEGQMYIFKPE</sequence>
<dbReference type="Proteomes" id="UP000184474">
    <property type="component" value="Unassembled WGS sequence"/>
</dbReference>
<dbReference type="AlphaFoldDB" id="A0A1M6Q483"/>
<keyword evidence="3" id="KW-1185">Reference proteome</keyword>
<keyword evidence="1" id="KW-0732">Signal</keyword>
<feature type="signal peptide" evidence="1">
    <location>
        <begin position="1"/>
        <end position="19"/>
    </location>
</feature>
<accession>A0A1M6Q483</accession>
<dbReference type="STRING" id="156994.SAMN04488028_103166"/>
<name>A0A1M6Q483_REIAG</name>
<dbReference type="EMBL" id="FRAA01000003">
    <property type="protein sequence ID" value="SHK15064.1"/>
    <property type="molecule type" value="Genomic_DNA"/>
</dbReference>
<gene>
    <name evidence="2" type="ORF">SAMN04488028_103166</name>
</gene>
<evidence type="ECO:0000313" key="2">
    <source>
        <dbReference type="EMBL" id="SHK15064.1"/>
    </source>
</evidence>
<proteinExistence type="predicted"/>
<dbReference type="InterPro" id="IPR011042">
    <property type="entry name" value="6-blade_b-propeller_TolB-like"/>
</dbReference>
<dbReference type="Gene3D" id="2.120.10.30">
    <property type="entry name" value="TolB, C-terminal domain"/>
    <property type="match status" value="1"/>
</dbReference>
<dbReference type="SUPFAM" id="SSF82171">
    <property type="entry name" value="DPP6 N-terminal domain-like"/>
    <property type="match status" value="1"/>
</dbReference>
<feature type="chain" id="PRO_5013359681" description="WD40-like Beta Propeller Repeat" evidence="1">
    <location>
        <begin position="20"/>
        <end position="299"/>
    </location>
</feature>
<organism evidence="2 3">
    <name type="scientific">Reichenbachiella agariperforans</name>
    <dbReference type="NCBI Taxonomy" id="156994"/>
    <lineage>
        <taxon>Bacteria</taxon>
        <taxon>Pseudomonadati</taxon>
        <taxon>Bacteroidota</taxon>
        <taxon>Cytophagia</taxon>
        <taxon>Cytophagales</taxon>
        <taxon>Reichenbachiellaceae</taxon>
        <taxon>Reichenbachiella</taxon>
    </lineage>
</organism>